<dbReference type="Proteomes" id="UP001219537">
    <property type="component" value="Chromosome 2"/>
</dbReference>
<accession>A0AAQ2Y2M3</accession>
<proteinExistence type="predicted"/>
<evidence type="ECO:0000313" key="1">
    <source>
        <dbReference type="EMBL" id="WDG11280.1"/>
    </source>
</evidence>
<reference evidence="1" key="1">
    <citation type="submission" date="2023-02" db="EMBL/GenBank/DDBJ databases">
        <title>Isolation, identification, and genome analysis of Vibrio campbellii in the Penaeus vannamei larvae stage.</title>
        <authorList>
            <person name="Huang T."/>
            <person name="Zhang B."/>
        </authorList>
    </citation>
    <scope>NUCLEOTIDE SEQUENCE</scope>
    <source>
        <strain evidence="1">20220413_1</strain>
    </source>
</reference>
<organism evidence="1 2">
    <name type="scientific">Vibrio campbellii</name>
    <dbReference type="NCBI Taxonomy" id="680"/>
    <lineage>
        <taxon>Bacteria</taxon>
        <taxon>Pseudomonadati</taxon>
        <taxon>Pseudomonadota</taxon>
        <taxon>Gammaproteobacteria</taxon>
        <taxon>Vibrionales</taxon>
        <taxon>Vibrionaceae</taxon>
        <taxon>Vibrio</taxon>
    </lineage>
</organism>
<evidence type="ECO:0000313" key="2">
    <source>
        <dbReference type="Proteomes" id="UP001219537"/>
    </source>
</evidence>
<protein>
    <recommendedName>
        <fullName evidence="3">Peptidase C80 domain-containing protein</fullName>
    </recommendedName>
</protein>
<sequence length="580" mass="65928">MPLEKLIIKRPSTSSGGGYRPVETVPAQHTSHQVIKEKEEPTAEFEFNIKIHCSLEELNTLTVGVFSLSKTKKEDAISRWNKSTEEDKTVQLTAMCLYEEERRLYRDLFFQAGHAESYIITPSSKGNSSIQAEFVPIKLAIQPVEAHLAWATEGYFYHFIDEKLHMEYQVTGHGKWSLQVTFSRDDNLSNELVSDHHYTSCVLPYKVNQTLVANQYVFYQKEKLTVKTLSQIDAGWLDKNASRLELDTIVKTRHQPLLVRHRQEHFECNTATSPIESIGTVHLTGDAWGDYQTSELSDGCVHILEDKTISDYVPIVNVKATSTELIDTSRFYYTPFTKNLDVLISEAFGMFNTNGNNASILFNNANQAKKFASILETEKDLIIAVNATNRGISQEESQTFFEQVDEFYQTHYQVKYDNTSDLSPIVHVVGHGRPEGDSLASTPDESEEIFTFELVKKLKDLKLPPSSIIKLDFCWSACQLRPEDITREKAIQHIKNGELELLFGDPSNSFLGEFTQELAEGWPEFKGVVVGYYGSVMNTLKDNVLSKDGSWVRAYATEIELTDGILLMHKDEFKKTIHIK</sequence>
<dbReference type="RefSeq" id="WP_274291846.1">
    <property type="nucleotide sequence ID" value="NZ_CP117989.1"/>
</dbReference>
<dbReference type="EMBL" id="CP117989">
    <property type="protein sequence ID" value="WDG11280.1"/>
    <property type="molecule type" value="Genomic_DNA"/>
</dbReference>
<name>A0AAQ2Y2M3_9VIBR</name>
<gene>
    <name evidence="1" type="ORF">PUN50_18630</name>
</gene>
<evidence type="ECO:0008006" key="3">
    <source>
        <dbReference type="Google" id="ProtNLM"/>
    </source>
</evidence>
<dbReference type="CDD" id="cd20709">
    <property type="entry name" value="MIX_V"/>
    <property type="match status" value="1"/>
</dbReference>
<dbReference type="AlphaFoldDB" id="A0AAQ2Y2M3"/>